<dbReference type="Proteomes" id="UP001457282">
    <property type="component" value="Unassembled WGS sequence"/>
</dbReference>
<feature type="transmembrane region" description="Helical" evidence="10">
    <location>
        <begin position="146"/>
        <end position="166"/>
    </location>
</feature>
<dbReference type="InterPro" id="IPR003864">
    <property type="entry name" value="CSC1/OSCA1-like_7TM"/>
</dbReference>
<organism evidence="14 15">
    <name type="scientific">Rubus argutus</name>
    <name type="common">Southern blackberry</name>
    <dbReference type="NCBI Taxonomy" id="59490"/>
    <lineage>
        <taxon>Eukaryota</taxon>
        <taxon>Viridiplantae</taxon>
        <taxon>Streptophyta</taxon>
        <taxon>Embryophyta</taxon>
        <taxon>Tracheophyta</taxon>
        <taxon>Spermatophyta</taxon>
        <taxon>Magnoliopsida</taxon>
        <taxon>eudicotyledons</taxon>
        <taxon>Gunneridae</taxon>
        <taxon>Pentapetalae</taxon>
        <taxon>rosids</taxon>
        <taxon>fabids</taxon>
        <taxon>Rosales</taxon>
        <taxon>Rosaceae</taxon>
        <taxon>Rosoideae</taxon>
        <taxon>Rosoideae incertae sedis</taxon>
        <taxon>Rubus</taxon>
    </lineage>
</organism>
<comment type="subcellular location">
    <subcellularLocation>
        <location evidence="1">Membrane</location>
        <topology evidence="1">Multi-pass membrane protein</topology>
    </subcellularLocation>
</comment>
<comment type="similarity">
    <text evidence="2">Belongs to the CSC1 (TC 1.A.17) family.</text>
</comment>
<dbReference type="InterPro" id="IPR027815">
    <property type="entry name" value="CSC1/OSCA1-like_cyt"/>
</dbReference>
<feature type="domain" description="CSC1/OSCA1-like 7TM region" evidence="11">
    <location>
        <begin position="354"/>
        <end position="619"/>
    </location>
</feature>
<evidence type="ECO:0000256" key="10">
    <source>
        <dbReference type="SAM" id="Phobius"/>
    </source>
</evidence>
<keyword evidence="8 10" id="KW-0472">Membrane</keyword>
<protein>
    <recommendedName>
        <fullName evidence="16">CSC1-like protein HYP1</fullName>
    </recommendedName>
</protein>
<evidence type="ECO:0000259" key="11">
    <source>
        <dbReference type="Pfam" id="PF02714"/>
    </source>
</evidence>
<evidence type="ECO:0000256" key="7">
    <source>
        <dbReference type="ARBA" id="ARBA00023065"/>
    </source>
</evidence>
<keyword evidence="3" id="KW-0813">Transport</keyword>
<feature type="transmembrane region" description="Helical" evidence="10">
    <location>
        <begin position="546"/>
        <end position="578"/>
    </location>
</feature>
<sequence>MILSALLTSVGINLGLCLLFFTLYSILKKQPINAKVYAPRAVAAKEESQQSEGFNFDRLLPTAGWVRRAWQPSEDELLSVTNLDAVVFMRIFIFSLRVFGFASIIGVFVLLPINFLGNQLTVDFSDFASKSLDSFSISNVDDGSNWLWVHFCAAYIFTGVVCYLLYAEFSYISSKRIAHFYSSKPQPHQFTILVRGIPVSSGSNYSESVDKFFTEYYSSTYLSHSMVRRTGKLQRLTSDVEKVYRTLARLKSENNTQQRFKRDGICGRKVDVLDYYGKKLEDLEDTVRVEQSSLAGKEVPAAFVSFKTRLSAAMALHIQQGTNPTEWITESAPEPQDVHWPFFSSSFIKRWLSKLVVVVAVAALTILFLIPVVFVQGLANLDQLETWFPFLTSILNLTVVSEVITGYLPSLILQLFLSFVPPIMIVLSSMEGYISFSQIEKGACSKMLWFTVWNIFFANVLSGTALYQVSILFEPTEIPGLLADGVPAQASFFISYVVTSGWTSVSSELFRMVPLIFSIIKRLFSGKDSDEFEVPSISYHKVIPKVLFFGVLGITYFLMAPLILPFLLVYCCLGYLIYRNQLLNVYAPKYETGGRFWPIVHNSTIFSLVLMHIIAIGLFGLKEIPLAAGLTIPLPLLTLLFNEYCRKRFLPIFKSFPVECLAKKDKEDHSDPSMDAFYDKLSTAYEDPVLMPIRRRRSTDGHSSPLLPADV</sequence>
<dbReference type="InterPro" id="IPR045122">
    <property type="entry name" value="Csc1-like"/>
</dbReference>
<dbReference type="PANTHER" id="PTHR13018:SF109">
    <property type="entry name" value="CSC1-LIKE PROTEIN HYP1"/>
    <property type="match status" value="1"/>
</dbReference>
<dbReference type="EMBL" id="JBEDUW010000006">
    <property type="protein sequence ID" value="KAK9925030.1"/>
    <property type="molecule type" value="Genomic_DNA"/>
</dbReference>
<evidence type="ECO:0008006" key="16">
    <source>
        <dbReference type="Google" id="ProtNLM"/>
    </source>
</evidence>
<dbReference type="AlphaFoldDB" id="A0AAW1WLY6"/>
<evidence type="ECO:0000256" key="1">
    <source>
        <dbReference type="ARBA" id="ARBA00004141"/>
    </source>
</evidence>
<dbReference type="Pfam" id="PF13967">
    <property type="entry name" value="RSN1_TM"/>
    <property type="match status" value="1"/>
</dbReference>
<evidence type="ECO:0000256" key="8">
    <source>
        <dbReference type="ARBA" id="ARBA00023136"/>
    </source>
</evidence>
<evidence type="ECO:0000313" key="15">
    <source>
        <dbReference type="Proteomes" id="UP001457282"/>
    </source>
</evidence>
<dbReference type="InterPro" id="IPR032880">
    <property type="entry name" value="CSC1/OSCA1-like_N"/>
</dbReference>
<accession>A0AAW1WLY6</accession>
<evidence type="ECO:0000256" key="2">
    <source>
        <dbReference type="ARBA" id="ARBA00007779"/>
    </source>
</evidence>
<keyword evidence="7" id="KW-0406">Ion transport</keyword>
<dbReference type="Pfam" id="PF14703">
    <property type="entry name" value="PHM7_cyt"/>
    <property type="match status" value="1"/>
</dbReference>
<evidence type="ECO:0000313" key="14">
    <source>
        <dbReference type="EMBL" id="KAK9925030.1"/>
    </source>
</evidence>
<proteinExistence type="inferred from homology"/>
<gene>
    <name evidence="14" type="ORF">M0R45_033371</name>
</gene>
<evidence type="ECO:0000256" key="9">
    <source>
        <dbReference type="ARBA" id="ARBA00023303"/>
    </source>
</evidence>
<comment type="caution">
    <text evidence="14">The sequence shown here is derived from an EMBL/GenBank/DDBJ whole genome shotgun (WGS) entry which is preliminary data.</text>
</comment>
<feature type="transmembrane region" description="Helical" evidence="10">
    <location>
        <begin position="599"/>
        <end position="620"/>
    </location>
</feature>
<dbReference type="PANTHER" id="PTHR13018">
    <property type="entry name" value="PROBABLE MEMBRANE PROTEIN DUF221-RELATED"/>
    <property type="match status" value="1"/>
</dbReference>
<evidence type="ECO:0000256" key="6">
    <source>
        <dbReference type="ARBA" id="ARBA00022989"/>
    </source>
</evidence>
<feature type="domain" description="CSC1/OSCA1-like N-terminal transmembrane" evidence="12">
    <location>
        <begin position="5"/>
        <end position="168"/>
    </location>
</feature>
<feature type="transmembrane region" description="Helical" evidence="10">
    <location>
        <begin position="355"/>
        <end position="375"/>
    </location>
</feature>
<dbReference type="GO" id="GO:0005886">
    <property type="term" value="C:plasma membrane"/>
    <property type="evidence" value="ECO:0007669"/>
    <property type="project" value="TreeGrafter"/>
</dbReference>
<feature type="transmembrane region" description="Helical" evidence="10">
    <location>
        <begin position="415"/>
        <end position="436"/>
    </location>
</feature>
<reference evidence="14 15" key="1">
    <citation type="journal article" date="2023" name="G3 (Bethesda)">
        <title>A chromosome-length genome assembly and annotation of blackberry (Rubus argutus, cv. 'Hillquist').</title>
        <authorList>
            <person name="Bruna T."/>
            <person name="Aryal R."/>
            <person name="Dudchenko O."/>
            <person name="Sargent D.J."/>
            <person name="Mead D."/>
            <person name="Buti M."/>
            <person name="Cavallini A."/>
            <person name="Hytonen T."/>
            <person name="Andres J."/>
            <person name="Pham M."/>
            <person name="Weisz D."/>
            <person name="Mascagni F."/>
            <person name="Usai G."/>
            <person name="Natali L."/>
            <person name="Bassil N."/>
            <person name="Fernandez G.E."/>
            <person name="Lomsadze A."/>
            <person name="Armour M."/>
            <person name="Olukolu B."/>
            <person name="Poorten T."/>
            <person name="Britton C."/>
            <person name="Davik J."/>
            <person name="Ashrafi H."/>
            <person name="Aiden E.L."/>
            <person name="Borodovsky M."/>
            <person name="Worthington M."/>
        </authorList>
    </citation>
    <scope>NUCLEOTIDE SEQUENCE [LARGE SCALE GENOMIC DNA]</scope>
    <source>
        <strain evidence="14">PI 553951</strain>
    </source>
</reference>
<keyword evidence="5" id="KW-0106">Calcium</keyword>
<keyword evidence="15" id="KW-1185">Reference proteome</keyword>
<evidence type="ECO:0000259" key="13">
    <source>
        <dbReference type="Pfam" id="PF14703"/>
    </source>
</evidence>
<dbReference type="Pfam" id="PF02714">
    <property type="entry name" value="RSN1_7TM"/>
    <property type="match status" value="1"/>
</dbReference>
<feature type="transmembrane region" description="Helical" evidence="10">
    <location>
        <begin position="6"/>
        <end position="27"/>
    </location>
</feature>
<feature type="transmembrane region" description="Helical" evidence="10">
    <location>
        <begin position="626"/>
        <end position="645"/>
    </location>
</feature>
<feature type="transmembrane region" description="Helical" evidence="10">
    <location>
        <begin position="98"/>
        <end position="117"/>
    </location>
</feature>
<dbReference type="GO" id="GO:0005227">
    <property type="term" value="F:calcium-activated cation channel activity"/>
    <property type="evidence" value="ECO:0007669"/>
    <property type="project" value="InterPro"/>
</dbReference>
<name>A0AAW1WLY6_RUBAR</name>
<evidence type="ECO:0000256" key="5">
    <source>
        <dbReference type="ARBA" id="ARBA00022837"/>
    </source>
</evidence>
<keyword evidence="4 10" id="KW-0812">Transmembrane</keyword>
<keyword evidence="9" id="KW-0407">Ion channel</keyword>
<feature type="transmembrane region" description="Helical" evidence="10">
    <location>
        <begin position="448"/>
        <end position="469"/>
    </location>
</feature>
<feature type="domain" description="CSC1/OSCA1-like cytosolic" evidence="13">
    <location>
        <begin position="189"/>
        <end position="341"/>
    </location>
</feature>
<keyword evidence="6 10" id="KW-1133">Transmembrane helix</keyword>
<evidence type="ECO:0000256" key="3">
    <source>
        <dbReference type="ARBA" id="ARBA00022448"/>
    </source>
</evidence>
<evidence type="ECO:0000256" key="4">
    <source>
        <dbReference type="ARBA" id="ARBA00022692"/>
    </source>
</evidence>
<evidence type="ECO:0000259" key="12">
    <source>
        <dbReference type="Pfam" id="PF13967"/>
    </source>
</evidence>